<protein>
    <submittedName>
        <fullName evidence="2">Uncharacterized protein</fullName>
    </submittedName>
</protein>
<dbReference type="AlphaFoldDB" id="A0AA89Q7K5"/>
<name>A0AA89Q7K5_STRCU</name>
<comment type="caution">
    <text evidence="2">The sequence shown here is derived from an EMBL/GenBank/DDBJ whole genome shotgun (WGS) entry which is preliminary data.</text>
</comment>
<dbReference type="Proteomes" id="UP000579531">
    <property type="component" value="Unassembled WGS sequence"/>
</dbReference>
<accession>A0AA89Q7K5</accession>
<evidence type="ECO:0000313" key="3">
    <source>
        <dbReference type="Proteomes" id="UP000579531"/>
    </source>
</evidence>
<evidence type="ECO:0000256" key="1">
    <source>
        <dbReference type="SAM" id="MobiDB-lite"/>
    </source>
</evidence>
<feature type="region of interest" description="Disordered" evidence="1">
    <location>
        <begin position="1"/>
        <end position="31"/>
    </location>
</feature>
<dbReference type="EMBL" id="JACHLX010000001">
    <property type="protein sequence ID" value="MBB5813923.1"/>
    <property type="molecule type" value="Genomic_DNA"/>
</dbReference>
<evidence type="ECO:0000313" key="2">
    <source>
        <dbReference type="EMBL" id="MBB5813923.1"/>
    </source>
</evidence>
<keyword evidence="3" id="KW-1185">Reference proteome</keyword>
<feature type="compositionally biased region" description="Low complexity" evidence="1">
    <location>
        <begin position="14"/>
        <end position="23"/>
    </location>
</feature>
<reference evidence="2 3" key="1">
    <citation type="submission" date="2020-08" db="EMBL/GenBank/DDBJ databases">
        <title>Sequencing the genomes of 1000 actinobacteria strains.</title>
        <authorList>
            <person name="Klenk H.-P."/>
        </authorList>
    </citation>
    <scope>NUCLEOTIDE SEQUENCE [LARGE SCALE GENOMIC DNA]</scope>
    <source>
        <strain evidence="2 3">DSM 40129</strain>
    </source>
</reference>
<sequence>MSVGTHPITVSYTGSSGFAGSSGTDTPTVAP</sequence>
<gene>
    <name evidence="2" type="ORF">HNR72_004951</name>
</gene>
<organism evidence="2 3">
    <name type="scientific">Streptomyces collinus</name>
    <dbReference type="NCBI Taxonomy" id="42684"/>
    <lineage>
        <taxon>Bacteria</taxon>
        <taxon>Bacillati</taxon>
        <taxon>Actinomycetota</taxon>
        <taxon>Actinomycetes</taxon>
        <taxon>Kitasatosporales</taxon>
        <taxon>Streptomycetaceae</taxon>
        <taxon>Streptomyces</taxon>
    </lineage>
</organism>
<proteinExistence type="predicted"/>